<evidence type="ECO:0000313" key="2">
    <source>
        <dbReference type="EMBL" id="KAJ5323139.1"/>
    </source>
</evidence>
<accession>A0A9W9Q2I8</accession>
<dbReference type="EMBL" id="JAPZBQ010000006">
    <property type="protein sequence ID" value="KAJ5323139.1"/>
    <property type="molecule type" value="Genomic_DNA"/>
</dbReference>
<evidence type="ECO:0000256" key="1">
    <source>
        <dbReference type="SAM" id="SignalP"/>
    </source>
</evidence>
<reference evidence="2" key="2">
    <citation type="journal article" date="2023" name="IMA Fungus">
        <title>Comparative genomic study of the Penicillium genus elucidates a diverse pangenome and 15 lateral gene transfer events.</title>
        <authorList>
            <person name="Petersen C."/>
            <person name="Sorensen T."/>
            <person name="Nielsen M.R."/>
            <person name="Sondergaard T.E."/>
            <person name="Sorensen J.L."/>
            <person name="Fitzpatrick D.A."/>
            <person name="Frisvad J.C."/>
            <person name="Nielsen K.L."/>
        </authorList>
    </citation>
    <scope>NUCLEOTIDE SEQUENCE</scope>
    <source>
        <strain evidence="2">IBT 35673</strain>
    </source>
</reference>
<comment type="caution">
    <text evidence="2">The sequence shown here is derived from an EMBL/GenBank/DDBJ whole genome shotgun (WGS) entry which is preliminary data.</text>
</comment>
<organism evidence="2 3">
    <name type="scientific">Penicillium brevicompactum</name>
    <dbReference type="NCBI Taxonomy" id="5074"/>
    <lineage>
        <taxon>Eukaryota</taxon>
        <taxon>Fungi</taxon>
        <taxon>Dikarya</taxon>
        <taxon>Ascomycota</taxon>
        <taxon>Pezizomycotina</taxon>
        <taxon>Eurotiomycetes</taxon>
        <taxon>Eurotiomycetidae</taxon>
        <taxon>Eurotiales</taxon>
        <taxon>Aspergillaceae</taxon>
        <taxon>Penicillium</taxon>
    </lineage>
</organism>
<dbReference type="Proteomes" id="UP001147695">
    <property type="component" value="Unassembled WGS sequence"/>
</dbReference>
<reference evidence="2" key="1">
    <citation type="submission" date="2022-12" db="EMBL/GenBank/DDBJ databases">
        <authorList>
            <person name="Petersen C."/>
        </authorList>
    </citation>
    <scope>NUCLEOTIDE SEQUENCE</scope>
    <source>
        <strain evidence="2">IBT 35673</strain>
    </source>
</reference>
<name>A0A9W9Q2I8_PENBR</name>
<proteinExistence type="predicted"/>
<feature type="signal peptide" evidence="1">
    <location>
        <begin position="1"/>
        <end position="16"/>
    </location>
</feature>
<gene>
    <name evidence="2" type="ORF">N7452_011428</name>
</gene>
<keyword evidence="1" id="KW-0732">Signal</keyword>
<dbReference type="AlphaFoldDB" id="A0A9W9Q2I8"/>
<evidence type="ECO:0000313" key="3">
    <source>
        <dbReference type="Proteomes" id="UP001147695"/>
    </source>
</evidence>
<feature type="chain" id="PRO_5040889765" evidence="1">
    <location>
        <begin position="17"/>
        <end position="60"/>
    </location>
</feature>
<protein>
    <submittedName>
        <fullName evidence="2">Uncharacterized protein</fullName>
    </submittedName>
</protein>
<sequence length="60" mass="6024">MLATLCLAASAAVVVGTPTIKDCPGNLSATCAVGGDENDTNFAEAQAQITFDVSPNLIVL</sequence>